<keyword evidence="2" id="KW-1185">Reference proteome</keyword>
<accession>A0ABD2XBW2</accession>
<dbReference type="AlphaFoldDB" id="A0ABD2XBW2"/>
<sequence length="81" mass="9514">MSDYRWVESNRNRRFHFVILHKDLIWLSKLVRLHSDVMFRLTMDRGTHATQLHNPTRTHSNIAYMGCNGKATGGMPKHVHS</sequence>
<reference evidence="1 2" key="1">
    <citation type="journal article" date="2024" name="bioRxiv">
        <title>A reference genome for Trichogramma kaykai: A tiny desert-dwelling parasitoid wasp with competing sex-ratio distorters.</title>
        <authorList>
            <person name="Culotta J."/>
            <person name="Lindsey A.R."/>
        </authorList>
    </citation>
    <scope>NUCLEOTIDE SEQUENCE [LARGE SCALE GENOMIC DNA]</scope>
    <source>
        <strain evidence="1 2">KSX58</strain>
    </source>
</reference>
<proteinExistence type="predicted"/>
<gene>
    <name evidence="1" type="ORF">TKK_004522</name>
</gene>
<comment type="caution">
    <text evidence="1">The sequence shown here is derived from an EMBL/GenBank/DDBJ whole genome shotgun (WGS) entry which is preliminary data.</text>
</comment>
<dbReference type="Proteomes" id="UP001627154">
    <property type="component" value="Unassembled WGS sequence"/>
</dbReference>
<evidence type="ECO:0000313" key="2">
    <source>
        <dbReference type="Proteomes" id="UP001627154"/>
    </source>
</evidence>
<dbReference type="EMBL" id="JBJJXI010000034">
    <property type="protein sequence ID" value="KAL3402588.1"/>
    <property type="molecule type" value="Genomic_DNA"/>
</dbReference>
<organism evidence="1 2">
    <name type="scientific">Trichogramma kaykai</name>
    <dbReference type="NCBI Taxonomy" id="54128"/>
    <lineage>
        <taxon>Eukaryota</taxon>
        <taxon>Metazoa</taxon>
        <taxon>Ecdysozoa</taxon>
        <taxon>Arthropoda</taxon>
        <taxon>Hexapoda</taxon>
        <taxon>Insecta</taxon>
        <taxon>Pterygota</taxon>
        <taxon>Neoptera</taxon>
        <taxon>Endopterygota</taxon>
        <taxon>Hymenoptera</taxon>
        <taxon>Apocrita</taxon>
        <taxon>Proctotrupomorpha</taxon>
        <taxon>Chalcidoidea</taxon>
        <taxon>Trichogrammatidae</taxon>
        <taxon>Trichogramma</taxon>
    </lineage>
</organism>
<evidence type="ECO:0000313" key="1">
    <source>
        <dbReference type="EMBL" id="KAL3402588.1"/>
    </source>
</evidence>
<name>A0ABD2XBW2_9HYME</name>
<protein>
    <submittedName>
        <fullName evidence="1">Uncharacterized protein</fullName>
    </submittedName>
</protein>